<keyword evidence="2" id="KW-1185">Reference proteome</keyword>
<evidence type="ECO:0000313" key="2">
    <source>
        <dbReference type="Proteomes" id="UP000024404"/>
    </source>
</evidence>
<reference evidence="2" key="1">
    <citation type="submission" date="2013-10" db="EMBL/GenBank/DDBJ databases">
        <title>Genome sequencing of Onchocerca volvulus.</title>
        <authorList>
            <person name="Cotton J."/>
            <person name="Tsai J."/>
            <person name="Stanley E."/>
            <person name="Tracey A."/>
            <person name="Holroyd N."/>
            <person name="Lustigman S."/>
            <person name="Berriman M."/>
        </authorList>
    </citation>
    <scope>NUCLEOTIDE SEQUENCE</scope>
</reference>
<sequence>MQQQQSKLHKQTLSSAEKSAVQLLYFRQKLLRNKVCVCSPIDSLSANIVGNPVWKMEINYHCFNLRAVCSFYFLRFELRFQLSEEFPGANIHSPSLYMTACERSILFVKF</sequence>
<dbReference type="EnsemblMetazoa" id="OVOC6456.1">
    <property type="protein sequence ID" value="OVOC6456.1"/>
    <property type="gene ID" value="WBGene00243265"/>
</dbReference>
<dbReference type="AlphaFoldDB" id="A0A8R1Y4H4"/>
<organism evidence="1 2">
    <name type="scientific">Onchocerca volvulus</name>
    <dbReference type="NCBI Taxonomy" id="6282"/>
    <lineage>
        <taxon>Eukaryota</taxon>
        <taxon>Metazoa</taxon>
        <taxon>Ecdysozoa</taxon>
        <taxon>Nematoda</taxon>
        <taxon>Chromadorea</taxon>
        <taxon>Rhabditida</taxon>
        <taxon>Spirurina</taxon>
        <taxon>Spiruromorpha</taxon>
        <taxon>Filarioidea</taxon>
        <taxon>Onchocercidae</taxon>
        <taxon>Onchocerca</taxon>
    </lineage>
</organism>
<protein>
    <submittedName>
        <fullName evidence="1">Uncharacterized protein</fullName>
    </submittedName>
</protein>
<name>A0A8R1Y4H4_ONCVO</name>
<dbReference type="EMBL" id="CMVM020000172">
    <property type="status" value="NOT_ANNOTATED_CDS"/>
    <property type="molecule type" value="Genomic_DNA"/>
</dbReference>
<reference evidence="1" key="2">
    <citation type="submission" date="2022-06" db="UniProtKB">
        <authorList>
            <consortium name="EnsemblMetazoa"/>
        </authorList>
    </citation>
    <scope>IDENTIFICATION</scope>
</reference>
<proteinExistence type="predicted"/>
<dbReference type="Proteomes" id="UP000024404">
    <property type="component" value="Unassembled WGS sequence"/>
</dbReference>
<accession>A0A8R1Y4H4</accession>
<evidence type="ECO:0000313" key="1">
    <source>
        <dbReference type="EnsemblMetazoa" id="OVOC6456.1"/>
    </source>
</evidence>